<name>A0A0V0RB43_9BILA</name>
<organism evidence="1 2">
    <name type="scientific">Trichinella nelsoni</name>
    <dbReference type="NCBI Taxonomy" id="6336"/>
    <lineage>
        <taxon>Eukaryota</taxon>
        <taxon>Metazoa</taxon>
        <taxon>Ecdysozoa</taxon>
        <taxon>Nematoda</taxon>
        <taxon>Enoplea</taxon>
        <taxon>Dorylaimia</taxon>
        <taxon>Trichinellida</taxon>
        <taxon>Trichinellidae</taxon>
        <taxon>Trichinella</taxon>
    </lineage>
</organism>
<keyword evidence="2" id="KW-1185">Reference proteome</keyword>
<gene>
    <name evidence="1" type="ORF">T07_10282</name>
</gene>
<comment type="caution">
    <text evidence="1">The sequence shown here is derived from an EMBL/GenBank/DDBJ whole genome shotgun (WGS) entry which is preliminary data.</text>
</comment>
<accession>A0A0V0RB43</accession>
<reference evidence="1 2" key="1">
    <citation type="submission" date="2015-01" db="EMBL/GenBank/DDBJ databases">
        <title>Evolution of Trichinella species and genotypes.</title>
        <authorList>
            <person name="Korhonen P.K."/>
            <person name="Edoardo P."/>
            <person name="Giuseppe L.R."/>
            <person name="Gasser R.B."/>
        </authorList>
    </citation>
    <scope>NUCLEOTIDE SEQUENCE [LARGE SCALE GENOMIC DNA]</scope>
    <source>
        <strain evidence="1">ISS37</strain>
    </source>
</reference>
<protein>
    <submittedName>
        <fullName evidence="1">Uncharacterized protein</fullName>
    </submittedName>
</protein>
<evidence type="ECO:0000313" key="1">
    <source>
        <dbReference type="EMBL" id="KRX11721.1"/>
    </source>
</evidence>
<proteinExistence type="predicted"/>
<dbReference type="Proteomes" id="UP000054630">
    <property type="component" value="Unassembled WGS sequence"/>
</dbReference>
<sequence>MSKKNSIPKFNHPEAIYSIRTRLFAVELSKRY</sequence>
<dbReference type="EMBL" id="JYDL01001538">
    <property type="protein sequence ID" value="KRX11721.1"/>
    <property type="molecule type" value="Genomic_DNA"/>
</dbReference>
<evidence type="ECO:0000313" key="2">
    <source>
        <dbReference type="Proteomes" id="UP000054630"/>
    </source>
</evidence>
<dbReference type="AlphaFoldDB" id="A0A0V0RB43"/>